<proteinExistence type="predicted"/>
<feature type="region of interest" description="Disordered" evidence="4">
    <location>
        <begin position="1121"/>
        <end position="1152"/>
    </location>
</feature>
<keyword evidence="7" id="KW-1185">Reference proteome</keyword>
<dbReference type="CDD" id="cd17724">
    <property type="entry name" value="BRCT_p53bp1_rpt2"/>
    <property type="match status" value="1"/>
</dbReference>
<sequence>MILTPSHTISSLHLSGQSSNVLVQETSDETISSLQMSDEAPLIIPSSPTGQTCSADSEERDGQQDKEQVQLPEWQKAINAAEQQPTSGSSSKEFSVSENSVSTSSESLGSGSSSYPSLQLLQNWQDPNQVDSSSQSVNLAAEKSDLVLQTSASSLKHHSKSQEEEDLKESVQIIGEVQPDRSPHSTLERAETSKHDTESEGAEITDVSSSQDLHLRFSQSQAETETEGVGVHIDAAFKRGFSSGQRTTSSDQLSQVDFVKEDENLQKNITISKEIDVPESKQLTDKPFGGGIEKKAHSKHPADTRLTKSLESEVISIQPVTTDKVSSQPAKGSEVKGQNMEQDRSVTPISLTETSGKDSLLDSNSSQNSGLSFHLNVMMKDGSKMSPFEMKKDLLNAKTPRHSTPIASQDEGNDTSMNQADTEIKNTAISKSTSVAISDQDSVSTSEEPVFHLNVPSKDEIKAIRESPSKKKVSVFSLVQDASFSSTKQLHLQTDDVGDTQDDENPFGAKHVSESSNRVSEKRADTIEIINESESNSSTDTIPVDSLETQHYGNDIQLIMASPQKDKQNQDLLVAVAKEKEESQTVQRDANSSGRKKRRKRGRKEDKEMGKVPGTEHASLKKNVTRDPYEFTESQSNRIPSPLKQAGGYVLTRSKTRGDSNADTVTRKITTRQRKSGQTTPSKLGRKQATAGGEGDKNNNHDQPSDKDQDQSKGDPPQSQASTNPRTTALRTHASVLRQSSSSSSSGGNQRPSSLLVHPEDFEGDLEGPIQIIYKRALVEYKYKLVMQGGRVLKTYEKEVSRETKIVEGSESEDWPTSPTSTSSGYLGDASSLGSRSSSNTGSLQKSVSSKSSSSSASLGKTDSSPAKTPSPHVPLQRAASMKKRSSSSSSSKSPHSAVHFSPELESTASRISNTVDRDATEETFVKPDHSVPRKSVSPKAGSGRKEPSPIQTEMQGVKTMTEKQGGGDGESDTIMVAPPEKEMTEEQSVIVISEGNLESIGRGTGSGIPIHGDQDMSESTILTELPGHLEQMETEVAAAIEGSKEQVSKKARGRSKGRRGRKKSSTSNVARKGTLDTTLEGNGANLSQSVSTLATSQPQSTHHKEEPLDTNLATAAESVQEESQIEILNSPPGGTPKKDESQASSLPYSEEKLSPGKKVLSKWPQDRFYYPSIIKKWIRDNKYLVLFDDLSEREVARGNIICKEWLSKGQPVYVIMREGVIDTAIIIGYHKDTKTKTVGYVIEDSQGDCRKVAKTKVLIDRQQASSLINSCSSSSSDVTLENIVIGKRTTRSSRSQTTPPNSQKKQEKTKSSVTQQSGQKMTGRRSQRMEMTPDREPSETQQSIQTEGSALREESSGSTPRSGVKRKLVSEEGQKEVDVRVRKRLALGKSPAPETPSPEVGSKLRRSPRKRQHPETNKPSLPSTSKSGPTPDLATQKFGSLSDNKTLFKGLTFILTQFELGTRNASSEEGFSRDEMCASTPYNKEFAKEQIKSGGGVILRDLEKAQVSRKNIFLIADSYYRTKKYLLALACGIPCLSHLWLNECCRTGKIQRYQDYLLPAGKSFEEGCVVEWKPQRYDIMSGLRVMLLISVEDIYNTWTTLLLAAGCESVSKLPDNWERKRDVAFTCDVIITDPACPQQVLHHARLLNIPVVSAEWAVQCLINGRRLRYDGNHRYQWNYREID</sequence>
<dbReference type="CDD" id="cd17745">
    <property type="entry name" value="BRCT_p53bp1_rpt1"/>
    <property type="match status" value="1"/>
</dbReference>
<feature type="region of interest" description="Disordered" evidence="4">
    <location>
        <begin position="1"/>
        <end position="20"/>
    </location>
</feature>
<dbReference type="PROSITE" id="PS50172">
    <property type="entry name" value="BRCT"/>
    <property type="match status" value="1"/>
</dbReference>
<dbReference type="SMART" id="SM00292">
    <property type="entry name" value="BRCT"/>
    <property type="match status" value="2"/>
</dbReference>
<feature type="compositionally biased region" description="Polar residues" evidence="4">
    <location>
        <begin position="26"/>
        <end position="36"/>
    </location>
</feature>
<feature type="compositionally biased region" description="Polar residues" evidence="4">
    <location>
        <begin position="1418"/>
        <end position="1429"/>
    </location>
</feature>
<feature type="compositionally biased region" description="Basic residues" evidence="4">
    <location>
        <begin position="1404"/>
        <end position="1413"/>
    </location>
</feature>
<dbReference type="SUPFAM" id="SSF63748">
    <property type="entry name" value="Tudor/PWWP/MBT"/>
    <property type="match status" value="1"/>
</dbReference>
<feature type="compositionally biased region" description="Basic residues" evidence="4">
    <location>
        <begin position="1050"/>
        <end position="1065"/>
    </location>
</feature>
<dbReference type="PANTHER" id="PTHR15321:SF3">
    <property type="entry name" value="TP53-BINDING PROTEIN 1"/>
    <property type="match status" value="1"/>
</dbReference>
<feature type="region of interest" description="Disordered" evidence="4">
    <location>
        <begin position="496"/>
        <end position="760"/>
    </location>
</feature>
<feature type="region of interest" description="Disordered" evidence="4">
    <location>
        <begin position="801"/>
        <end position="975"/>
    </location>
</feature>
<protein>
    <submittedName>
        <fullName evidence="6">TP53-binding protein 1</fullName>
    </submittedName>
</protein>
<feature type="region of interest" description="Disordered" evidence="4">
    <location>
        <begin position="1043"/>
        <end position="1085"/>
    </location>
</feature>
<dbReference type="InterPro" id="IPR047250">
    <property type="entry name" value="BRCT_p53bp1-like_rpt2"/>
</dbReference>
<feature type="compositionally biased region" description="Polar residues" evidence="4">
    <location>
        <begin position="1312"/>
        <end position="1321"/>
    </location>
</feature>
<feature type="region of interest" description="Disordered" evidence="4">
    <location>
        <begin position="26"/>
        <end position="114"/>
    </location>
</feature>
<dbReference type="Pfam" id="PF18428">
    <property type="entry name" value="BRCT_3"/>
    <property type="match status" value="1"/>
</dbReference>
<dbReference type="Gene3D" id="2.30.30.140">
    <property type="match status" value="1"/>
</dbReference>
<name>A0A9Q1H023_HOLLE</name>
<reference evidence="6" key="1">
    <citation type="submission" date="2021-10" db="EMBL/GenBank/DDBJ databases">
        <title>Tropical sea cucumber genome reveals ecological adaptation and Cuvierian tubules defense mechanism.</title>
        <authorList>
            <person name="Chen T."/>
        </authorList>
    </citation>
    <scope>NUCLEOTIDE SEQUENCE</scope>
    <source>
        <strain evidence="6">Nanhai2018</strain>
        <tissue evidence="6">Muscle</tissue>
    </source>
</reference>
<dbReference type="GO" id="GO:0045944">
    <property type="term" value="P:positive regulation of transcription by RNA polymerase II"/>
    <property type="evidence" value="ECO:0007669"/>
    <property type="project" value="TreeGrafter"/>
</dbReference>
<feature type="compositionally biased region" description="Polar residues" evidence="4">
    <location>
        <begin position="1340"/>
        <end position="1349"/>
    </location>
</feature>
<feature type="compositionally biased region" description="Polar residues" evidence="4">
    <location>
        <begin position="1076"/>
        <end position="1085"/>
    </location>
</feature>
<dbReference type="InterPro" id="IPR036420">
    <property type="entry name" value="BRCT_dom_sf"/>
</dbReference>
<feature type="compositionally biased region" description="Basic and acidic residues" evidence="4">
    <location>
        <begin position="916"/>
        <end position="932"/>
    </location>
</feature>
<feature type="region of interest" description="Disordered" evidence="4">
    <location>
        <begin position="151"/>
        <end position="228"/>
    </location>
</feature>
<evidence type="ECO:0000313" key="7">
    <source>
        <dbReference type="Proteomes" id="UP001152320"/>
    </source>
</evidence>
<feature type="compositionally biased region" description="Low complexity" evidence="4">
    <location>
        <begin position="527"/>
        <end position="542"/>
    </location>
</feature>
<evidence type="ECO:0000256" key="3">
    <source>
        <dbReference type="ARBA" id="ARBA00023242"/>
    </source>
</evidence>
<feature type="compositionally biased region" description="Polar residues" evidence="4">
    <location>
        <begin position="905"/>
        <end position="915"/>
    </location>
</feature>
<feature type="compositionally biased region" description="Low complexity" evidence="4">
    <location>
        <begin position="87"/>
        <end position="114"/>
    </location>
</feature>
<feature type="compositionally biased region" description="Basic and acidic residues" evidence="4">
    <location>
        <begin position="292"/>
        <end position="311"/>
    </location>
</feature>
<feature type="compositionally biased region" description="Polar residues" evidence="4">
    <location>
        <begin position="721"/>
        <end position="730"/>
    </location>
</feature>
<feature type="region of interest" description="Disordered" evidence="4">
    <location>
        <begin position="1090"/>
        <end position="1109"/>
    </location>
</feature>
<feature type="compositionally biased region" description="Low complexity" evidence="4">
    <location>
        <begin position="827"/>
        <end position="865"/>
    </location>
</feature>
<evidence type="ECO:0000256" key="2">
    <source>
        <dbReference type="ARBA" id="ARBA00022763"/>
    </source>
</evidence>
<dbReference type="EMBL" id="JAIZAY010000014">
    <property type="protein sequence ID" value="KAJ8028874.1"/>
    <property type="molecule type" value="Genomic_DNA"/>
</dbReference>
<comment type="subcellular location">
    <subcellularLocation>
        <location evidence="1">Nucleus</location>
    </subcellularLocation>
</comment>
<gene>
    <name evidence="6" type="ORF">HOLleu_28122</name>
</gene>
<dbReference type="FunFam" id="3.40.50.10190:FF:000005">
    <property type="entry name" value="Tumor suppressor p53-binding protein 1"/>
    <property type="match status" value="1"/>
</dbReference>
<evidence type="ECO:0000313" key="6">
    <source>
        <dbReference type="EMBL" id="KAJ8028874.1"/>
    </source>
</evidence>
<dbReference type="InterPro" id="IPR047252">
    <property type="entry name" value="TP53BP1-like"/>
</dbReference>
<feature type="compositionally biased region" description="Polar residues" evidence="4">
    <location>
        <begin position="46"/>
        <end position="55"/>
    </location>
</feature>
<evidence type="ECO:0000256" key="1">
    <source>
        <dbReference type="ARBA" id="ARBA00004123"/>
    </source>
</evidence>
<feature type="compositionally biased region" description="Basic and acidic residues" evidence="4">
    <location>
        <begin position="1369"/>
        <end position="1381"/>
    </location>
</feature>
<keyword evidence="3" id="KW-0539">Nucleus</keyword>
<feature type="region of interest" description="Disordered" evidence="4">
    <location>
        <begin position="278"/>
        <end position="369"/>
    </location>
</feature>
<feature type="compositionally biased region" description="Polar residues" evidence="4">
    <location>
        <begin position="345"/>
        <end position="354"/>
    </location>
</feature>
<keyword evidence="2" id="KW-0227">DNA damage</keyword>
<feature type="compositionally biased region" description="Polar residues" evidence="4">
    <location>
        <begin position="584"/>
        <end position="593"/>
    </location>
</feature>
<dbReference type="GO" id="GO:0000077">
    <property type="term" value="P:DNA damage checkpoint signaling"/>
    <property type="evidence" value="ECO:0007669"/>
    <property type="project" value="TreeGrafter"/>
</dbReference>
<dbReference type="CDD" id="cd20383">
    <property type="entry name" value="Tudor_53BP1"/>
    <property type="match status" value="1"/>
</dbReference>
<dbReference type="GO" id="GO:0042393">
    <property type="term" value="F:histone binding"/>
    <property type="evidence" value="ECO:0007669"/>
    <property type="project" value="TreeGrafter"/>
</dbReference>
<feature type="compositionally biased region" description="Basic and acidic residues" evidence="4">
    <location>
        <begin position="694"/>
        <end position="713"/>
    </location>
</feature>
<feature type="compositionally biased region" description="Polar residues" evidence="4">
    <location>
        <begin position="318"/>
        <end position="330"/>
    </location>
</feature>
<dbReference type="PANTHER" id="PTHR15321">
    <property type="entry name" value="TUMOR SUPPRESSOR P53-BINDING PROTEIN 1"/>
    <property type="match status" value="1"/>
</dbReference>
<feature type="compositionally biased region" description="Acidic residues" evidence="4">
    <location>
        <begin position="496"/>
        <end position="505"/>
    </location>
</feature>
<feature type="compositionally biased region" description="Polar residues" evidence="4">
    <location>
        <begin position="659"/>
        <end position="668"/>
    </location>
</feature>
<dbReference type="InterPro" id="IPR047249">
    <property type="entry name" value="BRCT_p53bp1-like_rpt1"/>
</dbReference>
<evidence type="ECO:0000259" key="5">
    <source>
        <dbReference type="PROSITE" id="PS50172"/>
    </source>
</evidence>
<dbReference type="Gene3D" id="3.40.50.10190">
    <property type="entry name" value="BRCT domain"/>
    <property type="match status" value="2"/>
</dbReference>
<organism evidence="6 7">
    <name type="scientific">Holothuria leucospilota</name>
    <name type="common">Black long sea cucumber</name>
    <name type="synonym">Mertensiothuria leucospilota</name>
    <dbReference type="NCBI Taxonomy" id="206669"/>
    <lineage>
        <taxon>Eukaryota</taxon>
        <taxon>Metazoa</taxon>
        <taxon>Echinodermata</taxon>
        <taxon>Eleutherozoa</taxon>
        <taxon>Echinozoa</taxon>
        <taxon>Holothuroidea</taxon>
        <taxon>Aspidochirotacea</taxon>
        <taxon>Aspidochirotida</taxon>
        <taxon>Holothuriidae</taxon>
        <taxon>Holothuria</taxon>
    </lineage>
</organism>
<feature type="compositionally biased region" description="Polar residues" evidence="4">
    <location>
        <begin position="1090"/>
        <end position="1101"/>
    </location>
</feature>
<feature type="compositionally biased region" description="Polar residues" evidence="4">
    <location>
        <begin position="206"/>
        <end position="223"/>
    </location>
</feature>
<dbReference type="SUPFAM" id="SSF52113">
    <property type="entry name" value="BRCT domain"/>
    <property type="match status" value="2"/>
</dbReference>
<evidence type="ECO:0000256" key="4">
    <source>
        <dbReference type="SAM" id="MobiDB-lite"/>
    </source>
</evidence>
<dbReference type="Proteomes" id="UP001152320">
    <property type="component" value="Chromosome 14"/>
</dbReference>
<feature type="region of interest" description="Disordered" evidence="4">
    <location>
        <begin position="1283"/>
        <end position="1439"/>
    </location>
</feature>
<feature type="compositionally biased region" description="Basic and acidic residues" evidence="4">
    <location>
        <begin position="178"/>
        <end position="198"/>
    </location>
</feature>
<dbReference type="GO" id="GO:0005634">
    <property type="term" value="C:nucleus"/>
    <property type="evidence" value="ECO:0007669"/>
    <property type="project" value="UniProtKB-SubCell"/>
</dbReference>
<feature type="domain" description="BRCT" evidence="5">
    <location>
        <begin position="1444"/>
        <end position="1559"/>
    </location>
</feature>
<comment type="caution">
    <text evidence="6">The sequence shown here is derived from an EMBL/GenBank/DDBJ whole genome shotgun (WGS) entry which is preliminary data.</text>
</comment>
<feature type="compositionally biased region" description="Basic and acidic residues" evidence="4">
    <location>
        <begin position="1328"/>
        <end position="1339"/>
    </location>
</feature>
<dbReference type="InterPro" id="IPR001357">
    <property type="entry name" value="BRCT_dom"/>
</dbReference>
<dbReference type="Pfam" id="PF00533">
    <property type="entry name" value="BRCT"/>
    <property type="match status" value="1"/>
</dbReference>
<feature type="compositionally biased region" description="Low complexity" evidence="4">
    <location>
        <begin position="735"/>
        <end position="755"/>
    </location>
</feature>
<feature type="compositionally biased region" description="Polar residues" evidence="4">
    <location>
        <begin position="815"/>
        <end position="825"/>
    </location>
</feature>
<accession>A0A9Q1H023</accession>
<dbReference type="OrthoDB" id="129353at2759"/>